<dbReference type="InterPro" id="IPR035992">
    <property type="entry name" value="Ricin_B-like_lectins"/>
</dbReference>
<dbReference type="PROSITE" id="PS50231">
    <property type="entry name" value="RICIN_B_LECTIN"/>
    <property type="match status" value="1"/>
</dbReference>
<gene>
    <name evidence="4" type="ORF">CCMP2556_LOCUS41976</name>
    <name evidence="5" type="ORF">CCMP2556_LOCUS50114</name>
</gene>
<dbReference type="Gene3D" id="2.80.10.50">
    <property type="match status" value="1"/>
</dbReference>
<comment type="caution">
    <text evidence="4">The sequence shown here is derived from an EMBL/GenBank/DDBJ whole genome shotgun (WGS) entry which is preliminary data.</text>
</comment>
<dbReference type="EMBL" id="CAXAMN010024439">
    <property type="protein sequence ID" value="CAK9086681.1"/>
    <property type="molecule type" value="Genomic_DNA"/>
</dbReference>
<evidence type="ECO:0000256" key="3">
    <source>
        <dbReference type="SAM" id="SignalP"/>
    </source>
</evidence>
<dbReference type="EMBL" id="CAXAMN010026973">
    <property type="protein sequence ID" value="CAK9107363.1"/>
    <property type="molecule type" value="Genomic_DNA"/>
</dbReference>
<accession>A0ABP0QI40</accession>
<name>A0ABP0QI40_9DINO</name>
<reference evidence="4 6" key="1">
    <citation type="submission" date="2024-02" db="EMBL/GenBank/DDBJ databases">
        <authorList>
            <person name="Chen Y."/>
            <person name="Shah S."/>
            <person name="Dougan E. K."/>
            <person name="Thang M."/>
            <person name="Chan C."/>
        </authorList>
    </citation>
    <scope>NUCLEOTIDE SEQUENCE [LARGE SCALE GENOMIC DNA]</scope>
</reference>
<evidence type="ECO:0000256" key="1">
    <source>
        <dbReference type="SAM" id="MobiDB-lite"/>
    </source>
</evidence>
<feature type="transmembrane region" description="Helical" evidence="2">
    <location>
        <begin position="263"/>
        <end position="286"/>
    </location>
</feature>
<keyword evidence="2" id="KW-0472">Membrane</keyword>
<keyword evidence="2" id="KW-1133">Transmembrane helix</keyword>
<evidence type="ECO:0000256" key="2">
    <source>
        <dbReference type="SAM" id="Phobius"/>
    </source>
</evidence>
<feature type="chain" id="PRO_5045029486" evidence="3">
    <location>
        <begin position="18"/>
        <end position="381"/>
    </location>
</feature>
<keyword evidence="3" id="KW-0732">Signal</keyword>
<keyword evidence="2" id="KW-0812">Transmembrane</keyword>
<feature type="compositionally biased region" description="Basic and acidic residues" evidence="1">
    <location>
        <begin position="354"/>
        <end position="363"/>
    </location>
</feature>
<organism evidence="4 6">
    <name type="scientific">Durusdinium trenchii</name>
    <dbReference type="NCBI Taxonomy" id="1381693"/>
    <lineage>
        <taxon>Eukaryota</taxon>
        <taxon>Sar</taxon>
        <taxon>Alveolata</taxon>
        <taxon>Dinophyceae</taxon>
        <taxon>Suessiales</taxon>
        <taxon>Symbiodiniaceae</taxon>
        <taxon>Durusdinium</taxon>
    </lineage>
</organism>
<feature type="signal peptide" evidence="3">
    <location>
        <begin position="1"/>
        <end position="17"/>
    </location>
</feature>
<protein>
    <submittedName>
        <fullName evidence="4">Uncharacterized protein</fullName>
    </submittedName>
</protein>
<keyword evidence="6" id="KW-1185">Reference proteome</keyword>
<feature type="region of interest" description="Disordered" evidence="1">
    <location>
        <begin position="354"/>
        <end position="381"/>
    </location>
</feature>
<dbReference type="SUPFAM" id="SSF50370">
    <property type="entry name" value="Ricin B-like lectins"/>
    <property type="match status" value="1"/>
</dbReference>
<evidence type="ECO:0000313" key="5">
    <source>
        <dbReference type="EMBL" id="CAK9107363.1"/>
    </source>
</evidence>
<proteinExistence type="predicted"/>
<sequence>MKLLAWFCLSFLEFAVAQDFAIRSSVDTTKCLTLRSLYVELEECDEDFFASNQVWYWNKTWLVNRYVKSSTGEPVCVAIPGDAYHSVPLVAESCEEGRPHMDWVWADDRVRNLHVDLCFDLPGKNFSNFAAYASFAHHPEGNTPVQAGAIDFSSAGSDQIFLKYPLSGLGTPEAFSPRAFRGEDVRFAVPTRCPDGTLGERHLCPYDHRLKPDLQCYGGRMVDRCVCTPGYFIHILKPQGDKAMWEYTCCWGEPTEECGDWQYMGPVALGIMLLGILGFLIGTLLIHCNTQKIPVATKEDLHLLDFTTVLDGAQLCRAVEQKNWCVTLQDLQQFKRLVRDAVTKGQIQPTRLDPFEASDRIGPEHPYGGSAVHQTRHESCW</sequence>
<dbReference type="Proteomes" id="UP001642484">
    <property type="component" value="Unassembled WGS sequence"/>
</dbReference>
<evidence type="ECO:0000313" key="4">
    <source>
        <dbReference type="EMBL" id="CAK9086681.1"/>
    </source>
</evidence>
<evidence type="ECO:0000313" key="6">
    <source>
        <dbReference type="Proteomes" id="UP001642484"/>
    </source>
</evidence>